<dbReference type="EMBL" id="CATNWA010009291">
    <property type="protein sequence ID" value="CAI9557783.1"/>
    <property type="molecule type" value="Genomic_DNA"/>
</dbReference>
<keyword evidence="2" id="KW-1185">Reference proteome</keyword>
<evidence type="ECO:0000313" key="2">
    <source>
        <dbReference type="Proteomes" id="UP001162483"/>
    </source>
</evidence>
<protein>
    <submittedName>
        <fullName evidence="1">Uncharacterized protein</fullName>
    </submittedName>
</protein>
<organism evidence="1 2">
    <name type="scientific">Staurois parvus</name>
    <dbReference type="NCBI Taxonomy" id="386267"/>
    <lineage>
        <taxon>Eukaryota</taxon>
        <taxon>Metazoa</taxon>
        <taxon>Chordata</taxon>
        <taxon>Craniata</taxon>
        <taxon>Vertebrata</taxon>
        <taxon>Euteleostomi</taxon>
        <taxon>Amphibia</taxon>
        <taxon>Batrachia</taxon>
        <taxon>Anura</taxon>
        <taxon>Neobatrachia</taxon>
        <taxon>Ranoidea</taxon>
        <taxon>Ranidae</taxon>
        <taxon>Staurois</taxon>
    </lineage>
</organism>
<accession>A0ABN9CCH4</accession>
<sequence>CPVIGISGSNSAPSLYQWEKLCPIFGVSERNSAPSLVSGGGIVPRHWFGWKD</sequence>
<dbReference type="Proteomes" id="UP001162483">
    <property type="component" value="Unassembled WGS sequence"/>
</dbReference>
<name>A0ABN9CCH4_9NEOB</name>
<feature type="non-terminal residue" evidence="1">
    <location>
        <position position="1"/>
    </location>
</feature>
<reference evidence="1" key="1">
    <citation type="submission" date="2023-05" db="EMBL/GenBank/DDBJ databases">
        <authorList>
            <person name="Stuckert A."/>
        </authorList>
    </citation>
    <scope>NUCLEOTIDE SEQUENCE</scope>
</reference>
<comment type="caution">
    <text evidence="1">The sequence shown here is derived from an EMBL/GenBank/DDBJ whole genome shotgun (WGS) entry which is preliminary data.</text>
</comment>
<proteinExistence type="predicted"/>
<gene>
    <name evidence="1" type="ORF">SPARVUS_LOCUS4770795</name>
</gene>
<evidence type="ECO:0000313" key="1">
    <source>
        <dbReference type="EMBL" id="CAI9557783.1"/>
    </source>
</evidence>